<reference evidence="2" key="1">
    <citation type="journal article" date="2023" name="Mol. Phylogenet. Evol.">
        <title>Genome-scale phylogeny and comparative genomics of the fungal order Sordariales.</title>
        <authorList>
            <person name="Hensen N."/>
            <person name="Bonometti L."/>
            <person name="Westerberg I."/>
            <person name="Brannstrom I.O."/>
            <person name="Guillou S."/>
            <person name="Cros-Aarteil S."/>
            <person name="Calhoun S."/>
            <person name="Haridas S."/>
            <person name="Kuo A."/>
            <person name="Mondo S."/>
            <person name="Pangilinan J."/>
            <person name="Riley R."/>
            <person name="LaButti K."/>
            <person name="Andreopoulos B."/>
            <person name="Lipzen A."/>
            <person name="Chen C."/>
            <person name="Yan M."/>
            <person name="Daum C."/>
            <person name="Ng V."/>
            <person name="Clum A."/>
            <person name="Steindorff A."/>
            <person name="Ohm R.A."/>
            <person name="Martin F."/>
            <person name="Silar P."/>
            <person name="Natvig D.O."/>
            <person name="Lalanne C."/>
            <person name="Gautier V."/>
            <person name="Ament-Velasquez S.L."/>
            <person name="Kruys A."/>
            <person name="Hutchinson M.I."/>
            <person name="Powell A.J."/>
            <person name="Barry K."/>
            <person name="Miller A.N."/>
            <person name="Grigoriev I.V."/>
            <person name="Debuchy R."/>
            <person name="Gladieux P."/>
            <person name="Hiltunen Thoren M."/>
            <person name="Johannesson H."/>
        </authorList>
    </citation>
    <scope>NUCLEOTIDE SEQUENCE</scope>
    <source>
        <strain evidence="2">CBS 626.80</strain>
    </source>
</reference>
<protein>
    <submittedName>
        <fullName evidence="2">Uncharacterized protein</fullName>
    </submittedName>
</protein>
<comment type="caution">
    <text evidence="2">The sequence shown here is derived from an EMBL/GenBank/DDBJ whole genome shotgun (WGS) entry which is preliminary data.</text>
</comment>
<keyword evidence="1" id="KW-0732">Signal</keyword>
<feature type="chain" id="PRO_5042875276" evidence="1">
    <location>
        <begin position="24"/>
        <end position="528"/>
    </location>
</feature>
<evidence type="ECO:0000256" key="1">
    <source>
        <dbReference type="SAM" id="SignalP"/>
    </source>
</evidence>
<organism evidence="2 3">
    <name type="scientific">Pseudoneurospora amorphoporcata</name>
    <dbReference type="NCBI Taxonomy" id="241081"/>
    <lineage>
        <taxon>Eukaryota</taxon>
        <taxon>Fungi</taxon>
        <taxon>Dikarya</taxon>
        <taxon>Ascomycota</taxon>
        <taxon>Pezizomycotina</taxon>
        <taxon>Sordariomycetes</taxon>
        <taxon>Sordariomycetidae</taxon>
        <taxon>Sordariales</taxon>
        <taxon>Sordariaceae</taxon>
        <taxon>Pseudoneurospora</taxon>
    </lineage>
</organism>
<sequence>MQALNLLLFISLLNVIFTDFTRAQYDNGTCCLATSWITETLFTACGVLETTTVRFPKSLRTKQCYLPSRGAQVYYEAPFPLTTSIVFPDAVLTGVTIHPASSPSSCCILPTPSASLELIAFEPNATDVDSIYFYTSNNTTSPYYVGTLVDGSRCLLDLSPEALAAGRLAAHLSNGESIIFDETGMHYYGAGCNTTTSVTISDFLAQLAGLPDAPPPADAAQRGRRVQKRDLPETNFTVAVQVAAAIDLFLHDPQVAFGDSPCTFIDIQNITEWDIHSWTCQYPGVNSSEKSCEEKFHSWFKPDSPPPSGTGLDQTGNALFNFVPRLVNRVGNNLADLFPGISEPLQHGLNWLNNAHNAVLHVADVGGGELCEILHEFDEYDLILSDPGLPSLHTIGNYHSPPLPTITEVFESHTKRITKEPPRQVVPTETSFPNVTETSFSEIPDIPDLSSMRIAEEEKLVEATITPFTSLGSLLDAPPEGRDEEAKRLPTVTVTAIVTEDMTWFGLASSAAEGSFSPDMSGTDLVAH</sequence>
<evidence type="ECO:0000313" key="2">
    <source>
        <dbReference type="EMBL" id="KAK3949808.1"/>
    </source>
</evidence>
<accession>A0AAN6NTB0</accession>
<gene>
    <name evidence="2" type="ORF">QBC32DRAFT_348190</name>
</gene>
<name>A0AAN6NTB0_9PEZI</name>
<dbReference type="EMBL" id="MU859200">
    <property type="protein sequence ID" value="KAK3949808.1"/>
    <property type="molecule type" value="Genomic_DNA"/>
</dbReference>
<proteinExistence type="predicted"/>
<dbReference type="Proteomes" id="UP001303222">
    <property type="component" value="Unassembled WGS sequence"/>
</dbReference>
<evidence type="ECO:0000313" key="3">
    <source>
        <dbReference type="Proteomes" id="UP001303222"/>
    </source>
</evidence>
<keyword evidence="3" id="KW-1185">Reference proteome</keyword>
<feature type="signal peptide" evidence="1">
    <location>
        <begin position="1"/>
        <end position="23"/>
    </location>
</feature>
<reference evidence="2" key="2">
    <citation type="submission" date="2023-06" db="EMBL/GenBank/DDBJ databases">
        <authorList>
            <consortium name="Lawrence Berkeley National Laboratory"/>
            <person name="Mondo S.J."/>
            <person name="Hensen N."/>
            <person name="Bonometti L."/>
            <person name="Westerberg I."/>
            <person name="Brannstrom I.O."/>
            <person name="Guillou S."/>
            <person name="Cros-Aarteil S."/>
            <person name="Calhoun S."/>
            <person name="Haridas S."/>
            <person name="Kuo A."/>
            <person name="Pangilinan J."/>
            <person name="Riley R."/>
            <person name="Labutti K."/>
            <person name="Andreopoulos B."/>
            <person name="Lipzen A."/>
            <person name="Chen C."/>
            <person name="Yanf M."/>
            <person name="Daum C."/>
            <person name="Ng V."/>
            <person name="Clum A."/>
            <person name="Steindorff A."/>
            <person name="Ohm R."/>
            <person name="Martin F."/>
            <person name="Silar P."/>
            <person name="Natvig D."/>
            <person name="Lalanne C."/>
            <person name="Gautier V."/>
            <person name="Ament-Velasquez S.L."/>
            <person name="Kruys A."/>
            <person name="Hutchinson M.I."/>
            <person name="Powell A.J."/>
            <person name="Barry K."/>
            <person name="Miller A.N."/>
            <person name="Grigoriev I.V."/>
            <person name="Debuchy R."/>
            <person name="Gladieux P."/>
            <person name="Thoren M.H."/>
            <person name="Johannesson H."/>
        </authorList>
    </citation>
    <scope>NUCLEOTIDE SEQUENCE</scope>
    <source>
        <strain evidence="2">CBS 626.80</strain>
    </source>
</reference>
<dbReference type="AlphaFoldDB" id="A0AAN6NTB0"/>